<dbReference type="Pfam" id="PF01814">
    <property type="entry name" value="Hemerythrin"/>
    <property type="match status" value="1"/>
</dbReference>
<dbReference type="PANTHER" id="PTHR39966">
    <property type="entry name" value="BLL2471 PROTEIN-RELATED"/>
    <property type="match status" value="1"/>
</dbReference>
<dbReference type="InterPro" id="IPR007380">
    <property type="entry name" value="DUF438"/>
</dbReference>
<dbReference type="Gene3D" id="1.20.120.520">
    <property type="entry name" value="nmb1532 protein domain like"/>
    <property type="match status" value="1"/>
</dbReference>
<dbReference type="GO" id="GO:0005886">
    <property type="term" value="C:plasma membrane"/>
    <property type="evidence" value="ECO:0007669"/>
    <property type="project" value="TreeGrafter"/>
</dbReference>
<dbReference type="InterPro" id="IPR012312">
    <property type="entry name" value="Hemerythrin-like"/>
</dbReference>
<evidence type="ECO:0000313" key="4">
    <source>
        <dbReference type="Proteomes" id="UP000013988"/>
    </source>
</evidence>
<evidence type="ECO:0000259" key="2">
    <source>
        <dbReference type="Pfam" id="PF04282"/>
    </source>
</evidence>
<dbReference type="EMBL" id="ASRV01000181">
    <property type="protein sequence ID" value="EOR20797.1"/>
    <property type="molecule type" value="Genomic_DNA"/>
</dbReference>
<feature type="domain" description="DUF438" evidence="2">
    <location>
        <begin position="52"/>
        <end position="116"/>
    </location>
</feature>
<dbReference type="Proteomes" id="UP000013988">
    <property type="component" value="Unassembled WGS sequence"/>
</dbReference>
<feature type="domain" description="Hemerythrin-like" evidence="1">
    <location>
        <begin position="127"/>
        <end position="262"/>
    </location>
</feature>
<dbReference type="PANTHER" id="PTHR39966:SF3">
    <property type="entry name" value="DUF438 DOMAIN-CONTAINING PROTEIN"/>
    <property type="match status" value="1"/>
</dbReference>
<sequence>MFIFIKKIIFYLKDINRKFEKSIEVNNMEKKRFILDNGVNRAVNEDRIKELTVFLSKLNEQGLTEELKEKGLKLVKSISPLELSMAEQSLIDDGMNASELRHLCEIHMLVLKDELEKLKSNISTGHVLYTMVEEHECLLKFLDEIEETTKVILSMDKYDVERAEFNKIPELALNLLNAEPHHKREEEVLFKEVEELGVTGPTRIMRMEHEELRNKKRALRDLGRSVGNMEFEEYKKQLKDISNAICYELRDHIFKENYILYPTSLETITDEAKWQEMKEKCDMVGYCTFTPENSK</sequence>
<accession>R9BUV0</accession>
<comment type="caution">
    <text evidence="3">The sequence shown here is derived from an EMBL/GenBank/DDBJ whole genome shotgun (WGS) entry which is preliminary data.</text>
</comment>
<protein>
    <recommendedName>
        <fullName evidence="5">Sensory box protein</fullName>
    </recommendedName>
</protein>
<evidence type="ECO:0008006" key="5">
    <source>
        <dbReference type="Google" id="ProtNLM"/>
    </source>
</evidence>
<evidence type="ECO:0000259" key="1">
    <source>
        <dbReference type="Pfam" id="PF01814"/>
    </source>
</evidence>
<dbReference type="PATRIC" id="fig|1202534.3.peg.3053"/>
<gene>
    <name evidence="3" type="ORF">A500_15415</name>
</gene>
<keyword evidence="4" id="KW-1185">Reference proteome</keyword>
<evidence type="ECO:0000313" key="3">
    <source>
        <dbReference type="EMBL" id="EOR20797.1"/>
    </source>
</evidence>
<dbReference type="AlphaFoldDB" id="R9BUV0"/>
<reference evidence="3 4" key="1">
    <citation type="submission" date="2013-03" db="EMBL/GenBank/DDBJ databases">
        <title>Whole genome shotgun sequencing of Clostridium sartagoforme AAU1.</title>
        <authorList>
            <person name="Joshi C.G."/>
            <person name="Duggirala S.M."/>
            <person name="Nathani N.M."/>
            <person name="Bhatt V.D."/>
            <person name="Patel A.K."/>
            <person name="Pandya P.R."/>
            <person name="KaPatel J.A."/>
        </authorList>
    </citation>
    <scope>NUCLEOTIDE SEQUENCE [LARGE SCALE GENOMIC DNA]</scope>
    <source>
        <strain evidence="3 4">AAU1</strain>
    </source>
</reference>
<proteinExistence type="predicted"/>
<organism evidence="3 4">
    <name type="scientific">Clostridium sartagoforme AAU1</name>
    <dbReference type="NCBI Taxonomy" id="1202534"/>
    <lineage>
        <taxon>Bacteria</taxon>
        <taxon>Bacillati</taxon>
        <taxon>Bacillota</taxon>
        <taxon>Clostridia</taxon>
        <taxon>Eubacteriales</taxon>
        <taxon>Clostridiaceae</taxon>
        <taxon>Clostridium</taxon>
    </lineage>
</organism>
<dbReference type="Pfam" id="PF04282">
    <property type="entry name" value="DUF438"/>
    <property type="match status" value="1"/>
</dbReference>
<name>R9BUV0_9CLOT</name>